<reference evidence="8" key="1">
    <citation type="submission" date="2015-01" db="EMBL/GenBank/DDBJ databases">
        <authorList>
            <person name="Manzoor Shahid"/>
            <person name="Zubair Saima"/>
        </authorList>
    </citation>
    <scope>NUCLEOTIDE SEQUENCE [LARGE SCALE GENOMIC DNA]</scope>
    <source>
        <strain evidence="8">V1</strain>
    </source>
</reference>
<keyword evidence="3 6" id="KW-0812">Transmembrane</keyword>
<keyword evidence="8" id="KW-1185">Reference proteome</keyword>
<evidence type="ECO:0000256" key="1">
    <source>
        <dbReference type="ARBA" id="ARBA00004651"/>
    </source>
</evidence>
<dbReference type="PANTHER" id="PTHR33931">
    <property type="entry name" value="HOLIN-LIKE PROTEIN CIDA-RELATED"/>
    <property type="match status" value="1"/>
</dbReference>
<evidence type="ECO:0000256" key="4">
    <source>
        <dbReference type="ARBA" id="ARBA00022989"/>
    </source>
</evidence>
<dbReference type="PANTHER" id="PTHR33931:SF5">
    <property type="entry name" value="UPF0299 MEMBRANE PROTEIN YOHJ"/>
    <property type="match status" value="1"/>
</dbReference>
<gene>
    <name evidence="7" type="ORF">TPHV1_40020</name>
</gene>
<protein>
    <submittedName>
        <fullName evidence="7">LrgA family protein</fullName>
    </submittedName>
</protein>
<accession>A0A0B7GY55</accession>
<evidence type="ECO:0000256" key="3">
    <source>
        <dbReference type="ARBA" id="ARBA00022692"/>
    </source>
</evidence>
<feature type="transmembrane region" description="Helical" evidence="6">
    <location>
        <begin position="87"/>
        <end position="114"/>
    </location>
</feature>
<dbReference type="GO" id="GO:0005886">
    <property type="term" value="C:plasma membrane"/>
    <property type="evidence" value="ECO:0007669"/>
    <property type="project" value="UniProtKB-SubCell"/>
</dbReference>
<evidence type="ECO:0000256" key="2">
    <source>
        <dbReference type="ARBA" id="ARBA00022475"/>
    </source>
</evidence>
<dbReference type="AlphaFoldDB" id="A0A0B7GY55"/>
<sequence length="125" mass="13936">MRSMNYMKQFGIILAVTCVGEILRYLLPLPIPVGIYGLMLLLVLLAVKVIKLEHVENTADFLIKIMPLMFIPPAVGLVDSWDKITGILIPLCIIIPVSTCVVMIVTGKVADFVIDVKENRRKTNE</sequence>
<name>A0A0B7GY55_TREPH</name>
<feature type="transmembrane region" description="Helical" evidence="6">
    <location>
        <begin position="30"/>
        <end position="49"/>
    </location>
</feature>
<evidence type="ECO:0000256" key="6">
    <source>
        <dbReference type="SAM" id="Phobius"/>
    </source>
</evidence>
<dbReference type="InterPro" id="IPR005538">
    <property type="entry name" value="LrgA/CidA"/>
</dbReference>
<organism evidence="7 8">
    <name type="scientific">Treponema phagedenis</name>
    <dbReference type="NCBI Taxonomy" id="162"/>
    <lineage>
        <taxon>Bacteria</taxon>
        <taxon>Pseudomonadati</taxon>
        <taxon>Spirochaetota</taxon>
        <taxon>Spirochaetia</taxon>
        <taxon>Spirochaetales</taxon>
        <taxon>Treponemataceae</taxon>
        <taxon>Treponema</taxon>
    </lineage>
</organism>
<dbReference type="Proteomes" id="UP000042527">
    <property type="component" value="Unassembled WGS sequence"/>
</dbReference>
<keyword evidence="5 6" id="KW-0472">Membrane</keyword>
<comment type="subcellular location">
    <subcellularLocation>
        <location evidence="1">Cell membrane</location>
        <topology evidence="1">Multi-pass membrane protein</topology>
    </subcellularLocation>
</comment>
<keyword evidence="4 6" id="KW-1133">Transmembrane helix</keyword>
<evidence type="ECO:0000313" key="8">
    <source>
        <dbReference type="Proteomes" id="UP000042527"/>
    </source>
</evidence>
<evidence type="ECO:0000313" key="7">
    <source>
        <dbReference type="EMBL" id="CEM62517.1"/>
    </source>
</evidence>
<dbReference type="Pfam" id="PF03788">
    <property type="entry name" value="LrgA"/>
    <property type="match status" value="1"/>
</dbReference>
<proteinExistence type="predicted"/>
<keyword evidence="2" id="KW-1003">Cell membrane</keyword>
<evidence type="ECO:0000256" key="5">
    <source>
        <dbReference type="ARBA" id="ARBA00023136"/>
    </source>
</evidence>
<dbReference type="EMBL" id="CDNC01000034">
    <property type="protein sequence ID" value="CEM62517.1"/>
    <property type="molecule type" value="Genomic_DNA"/>
</dbReference>